<proteinExistence type="predicted"/>
<dbReference type="VEuPathDB" id="MicrosporidiaDB:H312_00592"/>
<dbReference type="AlphaFoldDB" id="A0A059F4M3"/>
<accession>A0A059F4M3</accession>
<dbReference type="HOGENOM" id="CLU_756423_0_0_1"/>
<gene>
    <name evidence="2" type="ORF">H312_00592</name>
</gene>
<feature type="signal peptide" evidence="1">
    <location>
        <begin position="1"/>
        <end position="23"/>
    </location>
</feature>
<keyword evidence="1" id="KW-0732">Signal</keyword>
<dbReference type="Proteomes" id="UP000030655">
    <property type="component" value="Unassembled WGS sequence"/>
</dbReference>
<dbReference type="EMBL" id="KK365134">
    <property type="protein sequence ID" value="KCZ81949.1"/>
    <property type="molecule type" value="Genomic_DNA"/>
</dbReference>
<reference evidence="2 3" key="2">
    <citation type="submission" date="2014-03" db="EMBL/GenBank/DDBJ databases">
        <title>The Genome Sequence of Anncaliia algerae insect isolate PRA339.</title>
        <authorList>
            <consortium name="The Broad Institute Genome Sequencing Platform"/>
            <consortium name="The Broad Institute Genome Sequencing Center for Infectious Disease"/>
            <person name="Cuomo C."/>
            <person name="Becnel J."/>
            <person name="Sanscrainte N."/>
            <person name="Walker B."/>
            <person name="Young S.K."/>
            <person name="Zeng Q."/>
            <person name="Gargeya S."/>
            <person name="Fitzgerald M."/>
            <person name="Haas B."/>
            <person name="Abouelleil A."/>
            <person name="Alvarado L."/>
            <person name="Arachchi H.M."/>
            <person name="Berlin A.M."/>
            <person name="Chapman S.B."/>
            <person name="Dewar J."/>
            <person name="Goldberg J."/>
            <person name="Griggs A."/>
            <person name="Gujja S."/>
            <person name="Hansen M."/>
            <person name="Howarth C."/>
            <person name="Imamovic A."/>
            <person name="Larimer J."/>
            <person name="McCowan C."/>
            <person name="Murphy C."/>
            <person name="Neiman D."/>
            <person name="Pearson M."/>
            <person name="Priest M."/>
            <person name="Roberts A."/>
            <person name="Saif S."/>
            <person name="Shea T."/>
            <person name="Sisk P."/>
            <person name="Sykes S."/>
            <person name="Wortman J."/>
            <person name="Nusbaum C."/>
            <person name="Birren B."/>
        </authorList>
    </citation>
    <scope>NUCLEOTIDE SEQUENCE [LARGE SCALE GENOMIC DNA]</scope>
    <source>
        <strain evidence="2 3">PRA339</strain>
    </source>
</reference>
<organism evidence="2 3">
    <name type="scientific">Anncaliia algerae PRA339</name>
    <dbReference type="NCBI Taxonomy" id="1288291"/>
    <lineage>
        <taxon>Eukaryota</taxon>
        <taxon>Fungi</taxon>
        <taxon>Fungi incertae sedis</taxon>
        <taxon>Microsporidia</taxon>
        <taxon>Tubulinosematoidea</taxon>
        <taxon>Tubulinosematidae</taxon>
        <taxon>Anncaliia</taxon>
    </lineage>
</organism>
<dbReference type="STRING" id="1288291.A0A059F4M3"/>
<reference evidence="3" key="1">
    <citation type="submission" date="2013-02" db="EMBL/GenBank/DDBJ databases">
        <authorList>
            <consortium name="The Broad Institute Genome Sequencing Platform"/>
            <person name="Cuomo C."/>
            <person name="Becnel J."/>
            <person name="Sanscrainte N."/>
            <person name="Walker B."/>
            <person name="Young S.K."/>
            <person name="Zeng Q."/>
            <person name="Gargeya S."/>
            <person name="Fitzgerald M."/>
            <person name="Haas B."/>
            <person name="Abouelleil A."/>
            <person name="Alvarado L."/>
            <person name="Arachchi H.M."/>
            <person name="Berlin A.M."/>
            <person name="Chapman S.B."/>
            <person name="Dewar J."/>
            <person name="Goldberg J."/>
            <person name="Griggs A."/>
            <person name="Gujja S."/>
            <person name="Hansen M."/>
            <person name="Howarth C."/>
            <person name="Imamovic A."/>
            <person name="Larimer J."/>
            <person name="McCowan C."/>
            <person name="Murphy C."/>
            <person name="Neiman D."/>
            <person name="Pearson M."/>
            <person name="Priest M."/>
            <person name="Roberts A."/>
            <person name="Saif S."/>
            <person name="Shea T."/>
            <person name="Sisk P."/>
            <person name="Sykes S."/>
            <person name="Wortman J."/>
            <person name="Nusbaum C."/>
            <person name="Birren B."/>
        </authorList>
    </citation>
    <scope>NUCLEOTIDE SEQUENCE [LARGE SCALE GENOMIC DNA]</scope>
    <source>
        <strain evidence="3">PRA339</strain>
    </source>
</reference>
<dbReference type="OrthoDB" id="2196318at2759"/>
<evidence type="ECO:0000256" key="1">
    <source>
        <dbReference type="SAM" id="SignalP"/>
    </source>
</evidence>
<evidence type="ECO:0000313" key="2">
    <source>
        <dbReference type="EMBL" id="KCZ81949.1"/>
    </source>
</evidence>
<sequence>MNTLVFTSALTLFLGLSIQKAKQEKSLVLIKGRCGDDPSQIAAKNGLSSVGADANNISTLVSILKNAGADSAFVSGWNGQPGSYVLRDNGALAPYQHLTNDTEYAFAYRPCPCPPHGTPQPICPPQPNGHRPVYVPQHQQTTYPSQPICPPQPFYPPQQVCPTRPICSRGSSSSESSEISGNKCRLFPNKVVCVKKGPIKLKDGDKLCFEKQKIETIRNYEVCFDPRFRGSHSGRDHRKVKVKVTENKLEKDVKFVELSRNIKYGSERNCEFPDFLRCPEVLAGFAKYLASRACAKPCFYVGGRDCNELFVELNCEFFKVAISPKTFCCGRIPFHKIKLCPVYGTELHHLIKKGLAGVNLVVPVDC</sequence>
<protein>
    <submittedName>
        <fullName evidence="2">Uncharacterized protein</fullName>
    </submittedName>
</protein>
<keyword evidence="3" id="KW-1185">Reference proteome</keyword>
<evidence type="ECO:0000313" key="3">
    <source>
        <dbReference type="Proteomes" id="UP000030655"/>
    </source>
</evidence>
<feature type="chain" id="PRO_5001572521" evidence="1">
    <location>
        <begin position="24"/>
        <end position="366"/>
    </location>
</feature>
<name>A0A059F4M3_9MICR</name>